<evidence type="ECO:0000256" key="2">
    <source>
        <dbReference type="SAM" id="MobiDB-lite"/>
    </source>
</evidence>
<reference evidence="4 5" key="1">
    <citation type="submission" date="2020-04" db="EMBL/GenBank/DDBJ databases">
        <title>Perkinsus chesapeaki whole genome sequence.</title>
        <authorList>
            <person name="Bogema D.R."/>
        </authorList>
    </citation>
    <scope>NUCLEOTIDE SEQUENCE [LARGE SCALE GENOMIC DNA]</scope>
    <source>
        <strain evidence="4">ATCC PRA-425</strain>
    </source>
</reference>
<comment type="caution">
    <text evidence="4">The sequence shown here is derived from an EMBL/GenBank/DDBJ whole genome shotgun (WGS) entry which is preliminary data.</text>
</comment>
<protein>
    <recommendedName>
        <fullName evidence="3">WW domain-containing protein</fullName>
    </recommendedName>
</protein>
<feature type="compositionally biased region" description="Basic and acidic residues" evidence="2">
    <location>
        <begin position="130"/>
        <end position="145"/>
    </location>
</feature>
<dbReference type="Pfam" id="PF00397">
    <property type="entry name" value="WW"/>
    <property type="match status" value="1"/>
</dbReference>
<keyword evidence="5" id="KW-1185">Reference proteome</keyword>
<feature type="domain" description="WW" evidence="3">
    <location>
        <begin position="76"/>
        <end position="109"/>
    </location>
</feature>
<evidence type="ECO:0000256" key="1">
    <source>
        <dbReference type="SAM" id="Coils"/>
    </source>
</evidence>
<dbReference type="PANTHER" id="PTHR21715">
    <property type="entry name" value="RH04127P"/>
    <property type="match status" value="1"/>
</dbReference>
<feature type="region of interest" description="Disordered" evidence="2">
    <location>
        <begin position="288"/>
        <end position="322"/>
    </location>
</feature>
<feature type="compositionally biased region" description="Polar residues" evidence="2">
    <location>
        <begin position="411"/>
        <end position="420"/>
    </location>
</feature>
<evidence type="ECO:0000313" key="4">
    <source>
        <dbReference type="EMBL" id="KAF4654364.1"/>
    </source>
</evidence>
<dbReference type="EMBL" id="JAAPAO010000740">
    <property type="protein sequence ID" value="KAF4654364.1"/>
    <property type="molecule type" value="Genomic_DNA"/>
</dbReference>
<dbReference type="InterPro" id="IPR036020">
    <property type="entry name" value="WW_dom_sf"/>
</dbReference>
<feature type="compositionally biased region" description="Pro residues" evidence="2">
    <location>
        <begin position="175"/>
        <end position="185"/>
    </location>
</feature>
<proteinExistence type="predicted"/>
<feature type="compositionally biased region" description="Polar residues" evidence="2">
    <location>
        <begin position="196"/>
        <end position="205"/>
    </location>
</feature>
<evidence type="ECO:0000259" key="3">
    <source>
        <dbReference type="PROSITE" id="PS50020"/>
    </source>
</evidence>
<feature type="region of interest" description="Disordered" evidence="2">
    <location>
        <begin position="396"/>
        <end position="429"/>
    </location>
</feature>
<dbReference type="AlphaFoldDB" id="A0A7J6L5A3"/>
<feature type="region of interest" description="Disordered" evidence="2">
    <location>
        <begin position="130"/>
        <end position="218"/>
    </location>
</feature>
<evidence type="ECO:0000313" key="5">
    <source>
        <dbReference type="Proteomes" id="UP000591131"/>
    </source>
</evidence>
<feature type="region of interest" description="Disordered" evidence="2">
    <location>
        <begin position="1"/>
        <end position="31"/>
    </location>
</feature>
<dbReference type="Gene3D" id="3.30.1470.10">
    <property type="entry name" value="Photosystem I PsaD, reaction center subunit II"/>
    <property type="match status" value="1"/>
</dbReference>
<gene>
    <name evidence="4" type="ORF">FOL47_010023</name>
</gene>
<sequence length="992" mass="114048">MRTDTARSSQISPPPGGDSLLGPPAGQGKPPIVLEEEVDDNYEPTEQEIIEYAEWIGMNVEEDRDLFWIAKEGLKAPLPAPWKPCQTEEEDIFYFNFDTGESVWDHPCDEYYKKLYSEHKQREFNEAALEGEKGGADRSDDEHPLQSKKRSKDKTESPSERIVAPPALPALQLAPPLPGGPPPAIPTLAGLGELSRPSTEWQTARRTNERPLVASGDADHARDIASVTAWNSRELAMIDVEHTTAVAAMKEQHDKNKKEMQTGFNRTLSRLTDEHEREKQDIVKSHEREMQGERKRLREKMQREREKMTEAMEREVEEEMRGERERLREEARRRIEQELLDAERSCREAELSVINGDHAREIERLVEEHCEAVRKLRQRNEEELKEVKVEHEQMLKKLQSQQKHEAAAVKSSDSGTSSPKGQAPNRREVEARLEQELRPLVEKSLREEIEPLLAAEIRRRIEQEVRREIDEDLRAGLLTKERREEIENEVRHGIECELKQSGEVVESVRRELRDELRGPVEAQLRETIQRSMTERVEQEMRQGIRREVERELMAEVEVRVAKRLTEERKDMSLRESSVLADLANSTILNNSVDLKDSIVSCDFEGILKIMSERRRQLEAKEQEAAELISDKEERIAAALKRLHETREQLSAVEADATEKGHELVRLRREIANREKIIGSLRDQIATTEAEMQSDRRDAEHSVAEAHRELRRRQRVLDEREAEVEAREIRHGEMLREIRAKEASLLAERRRLQDDSSKLEAEAAEIATMQQTLKSITHEVKQTQDMYSSPLSARPPMTARPITDTVIMSELEEIKSAIVQLSARGSRPFGTRAQKEAIEECLSSDSAHAMRRGDGAHYWLRAERESLTAAKKRMAAEHAMSRAERARLEMERQIWKERMREAKRNGDSRAKGELLRAKAALDSRAADYNVSVAAAQVEAGKLEEREKALEKYAASRIYRDSGMGSRFAARAEPPPPMPFSDDRYKYTPKSRKT</sequence>
<dbReference type="SUPFAM" id="SSF51045">
    <property type="entry name" value="WW domain"/>
    <property type="match status" value="1"/>
</dbReference>
<feature type="region of interest" description="Disordered" evidence="2">
    <location>
        <begin position="962"/>
        <end position="992"/>
    </location>
</feature>
<feature type="compositionally biased region" description="Polar residues" evidence="2">
    <location>
        <begin position="1"/>
        <end position="11"/>
    </location>
</feature>
<dbReference type="SMART" id="SM00456">
    <property type="entry name" value="WW"/>
    <property type="match status" value="1"/>
</dbReference>
<accession>A0A7J6L5A3</accession>
<dbReference type="InterPro" id="IPR001202">
    <property type="entry name" value="WW_dom"/>
</dbReference>
<feature type="coiled-coil region" evidence="1">
    <location>
        <begin position="607"/>
        <end position="778"/>
    </location>
</feature>
<feature type="compositionally biased region" description="Low complexity" evidence="2">
    <location>
        <begin position="17"/>
        <end position="26"/>
    </location>
</feature>
<keyword evidence="1" id="KW-0175">Coiled coil</keyword>
<dbReference type="OrthoDB" id="6344460at2759"/>
<feature type="coiled-coil region" evidence="1">
    <location>
        <begin position="872"/>
        <end position="904"/>
    </location>
</feature>
<dbReference type="InterPro" id="IPR053233">
    <property type="entry name" value="ABRA-related"/>
</dbReference>
<dbReference type="PANTHER" id="PTHR21715:SF0">
    <property type="entry name" value="RH04127P"/>
    <property type="match status" value="1"/>
</dbReference>
<dbReference type="CDD" id="cd00201">
    <property type="entry name" value="WW"/>
    <property type="match status" value="1"/>
</dbReference>
<organism evidence="4 5">
    <name type="scientific">Perkinsus chesapeaki</name>
    <name type="common">Clam parasite</name>
    <name type="synonym">Perkinsus andrewsi</name>
    <dbReference type="NCBI Taxonomy" id="330153"/>
    <lineage>
        <taxon>Eukaryota</taxon>
        <taxon>Sar</taxon>
        <taxon>Alveolata</taxon>
        <taxon>Perkinsozoa</taxon>
        <taxon>Perkinsea</taxon>
        <taxon>Perkinsida</taxon>
        <taxon>Perkinsidae</taxon>
        <taxon>Perkinsus</taxon>
    </lineage>
</organism>
<dbReference type="Proteomes" id="UP000591131">
    <property type="component" value="Unassembled WGS sequence"/>
</dbReference>
<name>A0A7J6L5A3_PERCH</name>
<dbReference type="PROSITE" id="PS50020">
    <property type="entry name" value="WW_DOMAIN_2"/>
    <property type="match status" value="1"/>
</dbReference>